<dbReference type="PANTHER" id="PTHR43861">
    <property type="entry name" value="TRANS-ACONITATE 2-METHYLTRANSFERASE-RELATED"/>
    <property type="match status" value="1"/>
</dbReference>
<sequence length="198" mass="22083">MENNIFNQIANKYDTKERTELAKIIVNAIKPELKESKNKSLLDYGCGTGLVGLELSTLVDKLLLTDSSEQMLEITEAKITQGNIKNAEVIDSDFTKTTSNIEADIIIVSLVLLHIPDVNKILRRFYSVLNTNGKLIIVDFDKNEKVSHPNVHNGFAHTDLKSLLTDAGFNTIEIKTFHHGKNIFMNQDASLLISTGLK</sequence>
<evidence type="ECO:0000313" key="3">
    <source>
        <dbReference type="EMBL" id="TGN06542.1"/>
    </source>
</evidence>
<keyword evidence="1 3" id="KW-0808">Transferase</keyword>
<accession>A0A4R9LIW1</accession>
<dbReference type="CDD" id="cd02440">
    <property type="entry name" value="AdoMet_MTases"/>
    <property type="match status" value="1"/>
</dbReference>
<gene>
    <name evidence="3" type="ORF">EHS11_19520</name>
</gene>
<name>A0A4R9LIW1_9LEPT</name>
<evidence type="ECO:0000256" key="1">
    <source>
        <dbReference type="ARBA" id="ARBA00022679"/>
    </source>
</evidence>
<dbReference type="Gene3D" id="3.40.50.150">
    <property type="entry name" value="Vaccinia Virus protein VP39"/>
    <property type="match status" value="1"/>
</dbReference>
<dbReference type="SUPFAM" id="SSF53335">
    <property type="entry name" value="S-adenosyl-L-methionine-dependent methyltransferases"/>
    <property type="match status" value="1"/>
</dbReference>
<dbReference type="RefSeq" id="WP_135766061.1">
    <property type="nucleotide sequence ID" value="NZ_RQHV01000066.1"/>
</dbReference>
<dbReference type="Pfam" id="PF13847">
    <property type="entry name" value="Methyltransf_31"/>
    <property type="match status" value="1"/>
</dbReference>
<protein>
    <submittedName>
        <fullName evidence="3">Methyltransferase domain-containing protein</fullName>
    </submittedName>
</protein>
<dbReference type="OrthoDB" id="9791837at2"/>
<dbReference type="InterPro" id="IPR025714">
    <property type="entry name" value="Methyltranfer_dom"/>
</dbReference>
<comment type="caution">
    <text evidence="3">The sequence shown here is derived from an EMBL/GenBank/DDBJ whole genome shotgun (WGS) entry which is preliminary data.</text>
</comment>
<evidence type="ECO:0000313" key="4">
    <source>
        <dbReference type="Proteomes" id="UP000298264"/>
    </source>
</evidence>
<dbReference type="PANTHER" id="PTHR43861:SF3">
    <property type="entry name" value="PUTATIVE (AFU_ORTHOLOGUE AFUA_2G14390)-RELATED"/>
    <property type="match status" value="1"/>
</dbReference>
<dbReference type="Proteomes" id="UP000298264">
    <property type="component" value="Unassembled WGS sequence"/>
</dbReference>
<keyword evidence="3" id="KW-0489">Methyltransferase</keyword>
<dbReference type="EMBL" id="RQHV01000066">
    <property type="protein sequence ID" value="TGN06542.1"/>
    <property type="molecule type" value="Genomic_DNA"/>
</dbReference>
<evidence type="ECO:0000259" key="2">
    <source>
        <dbReference type="Pfam" id="PF13847"/>
    </source>
</evidence>
<dbReference type="GO" id="GO:0008168">
    <property type="term" value="F:methyltransferase activity"/>
    <property type="evidence" value="ECO:0007669"/>
    <property type="project" value="UniProtKB-KW"/>
</dbReference>
<dbReference type="InterPro" id="IPR029063">
    <property type="entry name" value="SAM-dependent_MTases_sf"/>
</dbReference>
<keyword evidence="4" id="KW-1185">Reference proteome</keyword>
<proteinExistence type="predicted"/>
<organism evidence="3 4">
    <name type="scientific">Leptospira ilyithenensis</name>
    <dbReference type="NCBI Taxonomy" id="2484901"/>
    <lineage>
        <taxon>Bacteria</taxon>
        <taxon>Pseudomonadati</taxon>
        <taxon>Spirochaetota</taxon>
        <taxon>Spirochaetia</taxon>
        <taxon>Leptospirales</taxon>
        <taxon>Leptospiraceae</taxon>
        <taxon>Leptospira</taxon>
    </lineage>
</organism>
<feature type="domain" description="Methyltransferase" evidence="2">
    <location>
        <begin position="36"/>
        <end position="147"/>
    </location>
</feature>
<reference evidence="3" key="1">
    <citation type="journal article" date="2019" name="PLoS Negl. Trop. Dis.">
        <title>Revisiting the worldwide diversity of Leptospira species in the environment.</title>
        <authorList>
            <person name="Vincent A.T."/>
            <person name="Schiettekatte O."/>
            <person name="Bourhy P."/>
            <person name="Veyrier F.J."/>
            <person name="Picardeau M."/>
        </authorList>
    </citation>
    <scope>NUCLEOTIDE SEQUENCE [LARGE SCALE GENOMIC DNA]</scope>
    <source>
        <strain evidence="3">201400974</strain>
    </source>
</reference>
<dbReference type="AlphaFoldDB" id="A0A4R9LIW1"/>
<dbReference type="GO" id="GO:0032259">
    <property type="term" value="P:methylation"/>
    <property type="evidence" value="ECO:0007669"/>
    <property type="project" value="UniProtKB-KW"/>
</dbReference>